<feature type="region of interest" description="Disordered" evidence="2">
    <location>
        <begin position="320"/>
        <end position="339"/>
    </location>
</feature>
<name>A0AAN9AHY4_9CAEN</name>
<protein>
    <submittedName>
        <fullName evidence="3">Uncharacterized protein</fullName>
    </submittedName>
</protein>
<evidence type="ECO:0000313" key="3">
    <source>
        <dbReference type="EMBL" id="KAK7087149.1"/>
    </source>
</evidence>
<dbReference type="Proteomes" id="UP001374579">
    <property type="component" value="Unassembled WGS sequence"/>
</dbReference>
<evidence type="ECO:0000256" key="2">
    <source>
        <dbReference type="SAM" id="MobiDB-lite"/>
    </source>
</evidence>
<keyword evidence="1" id="KW-0175">Coiled coil</keyword>
<sequence length="473" mass="54774">MEVNYEHLTDVRLRFMNACYEELEEQRRLSREAAKEKLVAVARAKDQIREQSSAELENVREKIKQEMQREVDRLQSQLKSTEEEIRVLRLENQKLTSKERDNWSSLDRTEKTVINEINEENRRSASILGVSPRQLHLSAVTDSASGRAQITAALANLRAVNEELRKHIQEMTSELDSCRAMITTMQKEQEESLENIRLEMEKKRTLELENIKEKLIREHTEELAKVAQASARQSLANSMVGALRHKDHEIADLKQSLATWRDQTSDKFARTFKNELAQELEKSQAILHHSTQEQKHINGVQQMEIARLEKEVRKLAMMQNNKATSPSPTPSTPQQQQQQYLQARIKQLHSENNALRRKHLLSKNNVSVPDLSTASMSLPISPRRCLSPGPGDKLRKLEERLRLGEKEALMAEERARLKQSTMTHKLVEMTKLQDTLTDQNQELMRLEHAYTQLHRQYNNSPSIAVSHILNNTR</sequence>
<comment type="caution">
    <text evidence="3">The sequence shown here is derived from an EMBL/GenBank/DDBJ whole genome shotgun (WGS) entry which is preliminary data.</text>
</comment>
<organism evidence="3 4">
    <name type="scientific">Littorina saxatilis</name>
    <dbReference type="NCBI Taxonomy" id="31220"/>
    <lineage>
        <taxon>Eukaryota</taxon>
        <taxon>Metazoa</taxon>
        <taxon>Spiralia</taxon>
        <taxon>Lophotrochozoa</taxon>
        <taxon>Mollusca</taxon>
        <taxon>Gastropoda</taxon>
        <taxon>Caenogastropoda</taxon>
        <taxon>Littorinimorpha</taxon>
        <taxon>Littorinoidea</taxon>
        <taxon>Littorinidae</taxon>
        <taxon>Littorina</taxon>
    </lineage>
</organism>
<feature type="coiled-coil region" evidence="1">
    <location>
        <begin position="147"/>
        <end position="218"/>
    </location>
</feature>
<reference evidence="3 4" key="1">
    <citation type="submission" date="2024-02" db="EMBL/GenBank/DDBJ databases">
        <title>Chromosome-scale genome assembly of the rough periwinkle Littorina saxatilis.</title>
        <authorList>
            <person name="De Jode A."/>
            <person name="Faria R."/>
            <person name="Formenti G."/>
            <person name="Sims Y."/>
            <person name="Smith T.P."/>
            <person name="Tracey A."/>
            <person name="Wood J.M.D."/>
            <person name="Zagrodzka Z.B."/>
            <person name="Johannesson K."/>
            <person name="Butlin R.K."/>
            <person name="Leder E.H."/>
        </authorList>
    </citation>
    <scope>NUCLEOTIDE SEQUENCE [LARGE SCALE GENOMIC DNA]</scope>
    <source>
        <strain evidence="3">Snail1</strain>
        <tissue evidence="3">Muscle</tissue>
    </source>
</reference>
<dbReference type="AlphaFoldDB" id="A0AAN9AHY4"/>
<feature type="coiled-coil region" evidence="1">
    <location>
        <begin position="394"/>
        <end position="456"/>
    </location>
</feature>
<evidence type="ECO:0000313" key="4">
    <source>
        <dbReference type="Proteomes" id="UP001374579"/>
    </source>
</evidence>
<proteinExistence type="predicted"/>
<accession>A0AAN9AHY4</accession>
<evidence type="ECO:0000256" key="1">
    <source>
        <dbReference type="SAM" id="Coils"/>
    </source>
</evidence>
<dbReference type="EMBL" id="JBAMIC010004070">
    <property type="protein sequence ID" value="KAK7087149.1"/>
    <property type="molecule type" value="Genomic_DNA"/>
</dbReference>
<gene>
    <name evidence="3" type="ORF">V1264_021236</name>
</gene>
<keyword evidence="4" id="KW-1185">Reference proteome</keyword>
<feature type="coiled-coil region" evidence="1">
    <location>
        <begin position="31"/>
        <end position="98"/>
    </location>
</feature>